<feature type="compositionally biased region" description="Polar residues" evidence="1">
    <location>
        <begin position="1"/>
        <end position="45"/>
    </location>
</feature>
<comment type="caution">
    <text evidence="2">The sequence shown here is derived from an EMBL/GenBank/DDBJ whole genome shotgun (WGS) entry which is preliminary data.</text>
</comment>
<sequence length="382" mass="40576">MSANAVPDQTINQAQIENGTETEQEIPTTNEPEAQEATDNTTSAVETPAAADTVQQAAGEESAPVSNGKTSPKLRLFNPFAKSVKKEDGSGKEEVTEETPVPPSSTSTEQPKAPERRKSKGFGSLFFSRNKCSSPKNEETQQVSAAETGPVELPQIEQLQPIETSTVVNQDGESNLAVTTTPAAGGENEEHAAAAEASDDQSPLDAEKQVATETIELPVGPSEPKRQSFISKLFSKKKEDRLEVKEESQPQETAQPDEQEEEQQQQQQPAQEESAAPASEESKEIDRPSSPLGRLTELFSKIPRLDKKPTSTSGLKSTSAVEADAEIEAEAEAETPKTQPPAAAEEETPAAVETAEDETEHATATAVTPAVPITAPPAIATA</sequence>
<organism evidence="2 3">
    <name type="scientific">Apophysomyces ossiformis</name>
    <dbReference type="NCBI Taxonomy" id="679940"/>
    <lineage>
        <taxon>Eukaryota</taxon>
        <taxon>Fungi</taxon>
        <taxon>Fungi incertae sedis</taxon>
        <taxon>Mucoromycota</taxon>
        <taxon>Mucoromycotina</taxon>
        <taxon>Mucoromycetes</taxon>
        <taxon>Mucorales</taxon>
        <taxon>Mucorineae</taxon>
        <taxon>Mucoraceae</taxon>
        <taxon>Apophysomyces</taxon>
    </lineage>
</organism>
<feature type="compositionally biased region" description="Acidic residues" evidence="1">
    <location>
        <begin position="323"/>
        <end position="333"/>
    </location>
</feature>
<keyword evidence="3" id="KW-1185">Reference proteome</keyword>
<feature type="compositionally biased region" description="Polar residues" evidence="1">
    <location>
        <begin position="157"/>
        <end position="182"/>
    </location>
</feature>
<proteinExistence type="predicted"/>
<accession>A0A8H7EQ77</accession>
<feature type="region of interest" description="Disordered" evidence="1">
    <location>
        <begin position="1"/>
        <end position="382"/>
    </location>
</feature>
<dbReference type="AlphaFoldDB" id="A0A8H7EQ77"/>
<feature type="compositionally biased region" description="Polar residues" evidence="1">
    <location>
        <begin position="310"/>
        <end position="319"/>
    </location>
</feature>
<evidence type="ECO:0000313" key="3">
    <source>
        <dbReference type="Proteomes" id="UP000605846"/>
    </source>
</evidence>
<evidence type="ECO:0000313" key="2">
    <source>
        <dbReference type="EMBL" id="KAF7726652.1"/>
    </source>
</evidence>
<gene>
    <name evidence="2" type="ORF">EC973_008525</name>
</gene>
<dbReference type="Proteomes" id="UP000605846">
    <property type="component" value="Unassembled WGS sequence"/>
</dbReference>
<feature type="compositionally biased region" description="Acidic residues" evidence="1">
    <location>
        <begin position="344"/>
        <end position="359"/>
    </location>
</feature>
<feature type="compositionally biased region" description="Basic and acidic residues" evidence="1">
    <location>
        <begin position="236"/>
        <end position="248"/>
    </location>
</feature>
<feature type="compositionally biased region" description="Basic and acidic residues" evidence="1">
    <location>
        <begin position="84"/>
        <end position="94"/>
    </location>
</feature>
<feature type="compositionally biased region" description="Low complexity" evidence="1">
    <location>
        <begin position="362"/>
        <end position="382"/>
    </location>
</feature>
<dbReference type="EMBL" id="JABAYA010000074">
    <property type="protein sequence ID" value="KAF7726652.1"/>
    <property type="molecule type" value="Genomic_DNA"/>
</dbReference>
<protein>
    <submittedName>
        <fullName evidence="2">Uncharacterized protein</fullName>
    </submittedName>
</protein>
<reference evidence="2" key="1">
    <citation type="submission" date="2020-01" db="EMBL/GenBank/DDBJ databases">
        <title>Genome Sequencing of Three Apophysomyces-Like Fungal Strains Confirms a Novel Fungal Genus in the Mucoromycota with divergent Burkholderia-like Endosymbiotic Bacteria.</title>
        <authorList>
            <person name="Stajich J.E."/>
            <person name="Macias A.M."/>
            <person name="Carter-House D."/>
            <person name="Lovett B."/>
            <person name="Kasson L.R."/>
            <person name="Berry K."/>
            <person name="Grigoriev I."/>
            <person name="Chang Y."/>
            <person name="Spatafora J."/>
            <person name="Kasson M.T."/>
        </authorList>
    </citation>
    <scope>NUCLEOTIDE SEQUENCE</scope>
    <source>
        <strain evidence="2">NRRL A-21654</strain>
    </source>
</reference>
<feature type="compositionally biased region" description="Low complexity" evidence="1">
    <location>
        <begin position="264"/>
        <end position="279"/>
    </location>
</feature>
<name>A0A8H7EQ77_9FUNG</name>
<feature type="compositionally biased region" description="Polar residues" evidence="1">
    <location>
        <begin position="130"/>
        <end position="145"/>
    </location>
</feature>
<dbReference type="OrthoDB" id="2281771at2759"/>
<evidence type="ECO:0000256" key="1">
    <source>
        <dbReference type="SAM" id="MobiDB-lite"/>
    </source>
</evidence>